<organism evidence="1 2">
    <name type="scientific">Providencia huashanensis</name>
    <dbReference type="NCBI Taxonomy" id="3037798"/>
    <lineage>
        <taxon>Bacteria</taxon>
        <taxon>Pseudomonadati</taxon>
        <taxon>Pseudomonadota</taxon>
        <taxon>Gammaproteobacteria</taxon>
        <taxon>Enterobacterales</taxon>
        <taxon>Morganellaceae</taxon>
        <taxon>Providencia</taxon>
    </lineage>
</organism>
<evidence type="ECO:0000313" key="1">
    <source>
        <dbReference type="EMBL" id="MDO7856533.1"/>
    </source>
</evidence>
<sequence>MDNTRDRAWRRAKARINKSRDQLNARLVDCYTPEKNWKQMYGRSEKMVRAAQLGMAYPQVSRSQLVRNSLEEIQNNQWIFYSFAVKINGVVQPLNRSGATMRIGSPVQREQAVMQGAL</sequence>
<keyword evidence="2" id="KW-1185">Reference proteome</keyword>
<comment type="caution">
    <text evidence="1">The sequence shown here is derived from an EMBL/GenBank/DDBJ whole genome shotgun (WGS) entry which is preliminary data.</text>
</comment>
<dbReference type="EMBL" id="JAUQTG010000004">
    <property type="protein sequence ID" value="MDO7856533.1"/>
    <property type="molecule type" value="Genomic_DNA"/>
</dbReference>
<reference evidence="1" key="2">
    <citation type="journal article" date="2024" name="Int. J. Antimicrob. Agents">
        <title>Identification of a novel Providencia species showing multi-drug-resistant in three patients with hospital-acquired infection.</title>
        <authorList>
            <person name="Yang W."/>
            <person name="Chen J."/>
            <person name="Yang F."/>
            <person name="Ji P."/>
            <person name="Shen S."/>
            <person name="Yin D."/>
            <person name="Hu F."/>
        </authorList>
    </citation>
    <scope>NUCLEOTIDE SEQUENCE</scope>
    <source>
        <strain evidence="1">CRE-138-0111</strain>
    </source>
</reference>
<accession>A0ABT9AQ78</accession>
<gene>
    <name evidence="1" type="ORF">Q5E86_09215</name>
</gene>
<dbReference type="Proteomes" id="UP001176478">
    <property type="component" value="Unassembled WGS sequence"/>
</dbReference>
<name>A0ABT9AQ78_9GAMM</name>
<reference evidence="1" key="1">
    <citation type="submission" date="2023-07" db="EMBL/GenBank/DDBJ databases">
        <authorList>
            <person name="Yang W."/>
            <person name="Chen J."/>
            <person name="Ji P."/>
            <person name="Hu F."/>
        </authorList>
    </citation>
    <scope>NUCLEOTIDE SEQUENCE</scope>
    <source>
        <strain evidence="1">CRE-138-0111</strain>
    </source>
</reference>
<proteinExistence type="predicted"/>
<protein>
    <submittedName>
        <fullName evidence="1">Uncharacterized protein</fullName>
    </submittedName>
</protein>
<evidence type="ECO:0000313" key="2">
    <source>
        <dbReference type="Proteomes" id="UP001176478"/>
    </source>
</evidence>